<keyword evidence="8" id="KW-1185">Reference proteome</keyword>
<dbReference type="PANTHER" id="PTHR30337:SF0">
    <property type="entry name" value="NUCLEASE SBCCD SUBUNIT D"/>
    <property type="match status" value="1"/>
</dbReference>
<sequence length="382" mass="41679">MDPGTVRFLHTSDWQLGMTRHFLEGEAQSRYAGARLDAIRAIGRTAHEHRCDFVVVAGDVFDSNFLGSQTVRRSLDALRAIDVPVYLLPGNHDAHNAATIYRSEIFLRERPEHVHVLENPGPYPVAPGVELIAAPLTSNTPIADPTANALATVHPDGIRRILVAHGQVDVINPDRRDVAAIRLGALEEALAEGRIHYVALGDRHSRLSLGDTGSVHYSGTPEVTDFREQLPGDVLLVEISPQGVAQVEEIHVGRWVFRDLPWEVNGSDDLDDLDEELSGLPDADRTVVRYALTGTLSLSQHARLQDLLERHADRLAGCYAWERHSHLAVYVDGAELTDIGVGGFVDSAVAELATQAEKEGPEADVAGDALALLYRLAKAGER</sequence>
<name>K6W7Y0_9MICO</name>
<dbReference type="eggNOG" id="COG0420">
    <property type="taxonomic scope" value="Bacteria"/>
</dbReference>
<dbReference type="InterPro" id="IPR014577">
    <property type="entry name" value="UCP033093_metalloPase"/>
</dbReference>
<dbReference type="InterPro" id="IPR050535">
    <property type="entry name" value="DNA_Repair-Maintenance_Comp"/>
</dbReference>
<evidence type="ECO:0000313" key="7">
    <source>
        <dbReference type="EMBL" id="GAB77947.1"/>
    </source>
</evidence>
<dbReference type="PANTHER" id="PTHR30337">
    <property type="entry name" value="COMPONENT OF ATP-DEPENDENT DSDNA EXONUCLEASE"/>
    <property type="match status" value="1"/>
</dbReference>
<evidence type="ECO:0000256" key="1">
    <source>
        <dbReference type="ARBA" id="ARBA00010555"/>
    </source>
</evidence>
<evidence type="ECO:0000256" key="2">
    <source>
        <dbReference type="ARBA" id="ARBA00013365"/>
    </source>
</evidence>
<reference evidence="7 8" key="1">
    <citation type="submission" date="2012-08" db="EMBL/GenBank/DDBJ databases">
        <title>Whole genome shotgun sequence of Austwickia chelonae NBRC 105200.</title>
        <authorList>
            <person name="Yoshida I."/>
            <person name="Hosoyama A."/>
            <person name="Tsuchikane K."/>
            <person name="Katsumata H."/>
            <person name="Ando Y."/>
            <person name="Ohji S."/>
            <person name="Hamada M."/>
            <person name="Tamura T."/>
            <person name="Yamazoe A."/>
            <person name="Yamazaki S."/>
            <person name="Fujita N."/>
        </authorList>
    </citation>
    <scope>NUCLEOTIDE SEQUENCE [LARGE SCALE GENOMIC DNA]</scope>
    <source>
        <strain evidence="7 8">NBRC 105200</strain>
    </source>
</reference>
<keyword evidence="5" id="KW-0269">Exonuclease</keyword>
<proteinExistence type="inferred from homology"/>
<gene>
    <name evidence="7" type="ORF">AUCHE_08_01900</name>
</gene>
<evidence type="ECO:0000256" key="4">
    <source>
        <dbReference type="ARBA" id="ARBA00022801"/>
    </source>
</evidence>
<dbReference type="STRING" id="100225.SAMN05421595_0458"/>
<dbReference type="InterPro" id="IPR041796">
    <property type="entry name" value="Mre11_N"/>
</dbReference>
<comment type="caution">
    <text evidence="7">The sequence shown here is derived from an EMBL/GenBank/DDBJ whole genome shotgun (WGS) entry which is preliminary data.</text>
</comment>
<evidence type="ECO:0000256" key="5">
    <source>
        <dbReference type="ARBA" id="ARBA00022839"/>
    </source>
</evidence>
<dbReference type="OrthoDB" id="9773856at2"/>
<comment type="similarity">
    <text evidence="1">Belongs to the SbcD family.</text>
</comment>
<dbReference type="PIRSF" id="PIRSF033093">
    <property type="entry name" value="UCP_ML1119"/>
    <property type="match status" value="1"/>
</dbReference>
<accession>K6W7Y0</accession>
<dbReference type="EMBL" id="BAGZ01000008">
    <property type="protein sequence ID" value="GAB77947.1"/>
    <property type="molecule type" value="Genomic_DNA"/>
</dbReference>
<dbReference type="AlphaFoldDB" id="K6W7Y0"/>
<dbReference type="InterPro" id="IPR004843">
    <property type="entry name" value="Calcineurin-like_PHP"/>
</dbReference>
<dbReference type="Pfam" id="PF00149">
    <property type="entry name" value="Metallophos"/>
    <property type="match status" value="1"/>
</dbReference>
<keyword evidence="4" id="KW-0378">Hydrolase</keyword>
<dbReference type="InterPro" id="IPR029052">
    <property type="entry name" value="Metallo-depent_PP-like"/>
</dbReference>
<keyword evidence="3" id="KW-0540">Nuclease</keyword>
<organism evidence="7 8">
    <name type="scientific">Austwickia chelonae NBRC 105200</name>
    <dbReference type="NCBI Taxonomy" id="1184607"/>
    <lineage>
        <taxon>Bacteria</taxon>
        <taxon>Bacillati</taxon>
        <taxon>Actinomycetota</taxon>
        <taxon>Actinomycetes</taxon>
        <taxon>Micrococcales</taxon>
        <taxon>Dermatophilaceae</taxon>
        <taxon>Austwickia</taxon>
    </lineage>
</organism>
<dbReference type="CDD" id="cd00840">
    <property type="entry name" value="MPP_Mre11_N"/>
    <property type="match status" value="1"/>
</dbReference>
<dbReference type="Gene3D" id="3.60.21.10">
    <property type="match status" value="1"/>
</dbReference>
<dbReference type="Proteomes" id="UP000008495">
    <property type="component" value="Unassembled WGS sequence"/>
</dbReference>
<evidence type="ECO:0000313" key="8">
    <source>
        <dbReference type="Proteomes" id="UP000008495"/>
    </source>
</evidence>
<feature type="domain" description="Calcineurin-like phosphoesterase" evidence="6">
    <location>
        <begin position="7"/>
        <end position="229"/>
    </location>
</feature>
<dbReference type="SUPFAM" id="SSF56300">
    <property type="entry name" value="Metallo-dependent phosphatases"/>
    <property type="match status" value="1"/>
</dbReference>
<protein>
    <recommendedName>
        <fullName evidence="2">Nuclease SbcCD subunit D</fullName>
    </recommendedName>
</protein>
<evidence type="ECO:0000259" key="6">
    <source>
        <dbReference type="Pfam" id="PF00149"/>
    </source>
</evidence>
<dbReference type="GO" id="GO:0004527">
    <property type="term" value="F:exonuclease activity"/>
    <property type="evidence" value="ECO:0007669"/>
    <property type="project" value="UniProtKB-KW"/>
</dbReference>
<evidence type="ECO:0000256" key="3">
    <source>
        <dbReference type="ARBA" id="ARBA00022722"/>
    </source>
</evidence>